<dbReference type="Gene3D" id="1.10.260.40">
    <property type="entry name" value="lambda repressor-like DNA-binding domains"/>
    <property type="match status" value="1"/>
</dbReference>
<reference evidence="3" key="1">
    <citation type="journal article" date="2019" name="Int. J. Syst. Evol. Microbiol.">
        <title>The Global Catalogue of Microorganisms (GCM) 10K type strain sequencing project: providing services to taxonomists for standard genome sequencing and annotation.</title>
        <authorList>
            <consortium name="The Broad Institute Genomics Platform"/>
            <consortium name="The Broad Institute Genome Sequencing Center for Infectious Disease"/>
            <person name="Wu L."/>
            <person name="Ma J."/>
        </authorList>
    </citation>
    <scope>NUCLEOTIDE SEQUENCE [LARGE SCALE GENOMIC DNA]</scope>
    <source>
        <strain evidence="3">CCUG 49560</strain>
    </source>
</reference>
<dbReference type="SMART" id="SM00530">
    <property type="entry name" value="HTH_XRE"/>
    <property type="match status" value="1"/>
</dbReference>
<evidence type="ECO:0000259" key="1">
    <source>
        <dbReference type="PROSITE" id="PS50943"/>
    </source>
</evidence>
<name>A0ABV9EBK9_9ACTN</name>
<gene>
    <name evidence="2" type="ORF">ACFO8L_06945</name>
</gene>
<dbReference type="Proteomes" id="UP001595891">
    <property type="component" value="Unassembled WGS sequence"/>
</dbReference>
<protein>
    <submittedName>
        <fullName evidence="2">Scr1 family TA system antitoxin-like transcriptional regulator</fullName>
    </submittedName>
</protein>
<dbReference type="Pfam" id="PF19054">
    <property type="entry name" value="DUF5753"/>
    <property type="match status" value="1"/>
</dbReference>
<dbReference type="RefSeq" id="WP_262841215.1">
    <property type="nucleotide sequence ID" value="NZ_JANZYP010000004.1"/>
</dbReference>
<sequence>MTLVHDHDPSGSPLEFFASELRRVREEAGLTQEELGALINYSAAQVSAVENAKRNPKKDFAEGCDQALKTDGHFIRIWPLVRRAVHRASARSYFEMEREASSIRNFEQINVPGLLQTPRYVQALMEAGSAGETDDRIDAKIAERLERQKILQGKSPPALVIVIDEVVLRRPVGGKDVMREQLQHLIEAARHPRITLQVIPSTVGAHPGLNGPIVLFSIPGSADVGYFENALGGQTVDCVEDLAKVAYRFDALRAEALPQRASIELIAKVMETWT</sequence>
<dbReference type="SUPFAM" id="SSF47413">
    <property type="entry name" value="lambda repressor-like DNA-binding domains"/>
    <property type="match status" value="1"/>
</dbReference>
<comment type="caution">
    <text evidence="2">The sequence shown here is derived from an EMBL/GenBank/DDBJ whole genome shotgun (WGS) entry which is preliminary data.</text>
</comment>
<keyword evidence="3" id="KW-1185">Reference proteome</keyword>
<dbReference type="InterPro" id="IPR010982">
    <property type="entry name" value="Lambda_DNA-bd_dom_sf"/>
</dbReference>
<proteinExistence type="predicted"/>
<organism evidence="2 3">
    <name type="scientific">Sphaerisporangium corydalis</name>
    <dbReference type="NCBI Taxonomy" id="1441875"/>
    <lineage>
        <taxon>Bacteria</taxon>
        <taxon>Bacillati</taxon>
        <taxon>Actinomycetota</taxon>
        <taxon>Actinomycetes</taxon>
        <taxon>Streptosporangiales</taxon>
        <taxon>Streptosporangiaceae</taxon>
        <taxon>Sphaerisporangium</taxon>
    </lineage>
</organism>
<dbReference type="InterPro" id="IPR001387">
    <property type="entry name" value="Cro/C1-type_HTH"/>
</dbReference>
<evidence type="ECO:0000313" key="3">
    <source>
        <dbReference type="Proteomes" id="UP001595891"/>
    </source>
</evidence>
<dbReference type="PROSITE" id="PS50943">
    <property type="entry name" value="HTH_CROC1"/>
    <property type="match status" value="1"/>
</dbReference>
<feature type="domain" description="HTH cro/C1-type" evidence="1">
    <location>
        <begin position="21"/>
        <end position="75"/>
    </location>
</feature>
<dbReference type="CDD" id="cd00093">
    <property type="entry name" value="HTH_XRE"/>
    <property type="match status" value="1"/>
</dbReference>
<dbReference type="Pfam" id="PF13560">
    <property type="entry name" value="HTH_31"/>
    <property type="match status" value="1"/>
</dbReference>
<dbReference type="EMBL" id="JBHSFN010000003">
    <property type="protein sequence ID" value="MFC4585800.1"/>
    <property type="molecule type" value="Genomic_DNA"/>
</dbReference>
<evidence type="ECO:0000313" key="2">
    <source>
        <dbReference type="EMBL" id="MFC4585800.1"/>
    </source>
</evidence>
<dbReference type="InterPro" id="IPR043917">
    <property type="entry name" value="DUF5753"/>
</dbReference>
<accession>A0ABV9EBK9</accession>